<keyword evidence="1" id="KW-1133">Transmembrane helix</keyword>
<accession>A0A6B8KLZ3</accession>
<keyword evidence="2" id="KW-0614">Plasmid</keyword>
<evidence type="ECO:0000313" key="2">
    <source>
        <dbReference type="EMBL" id="QGM48261.1"/>
    </source>
</evidence>
<sequence>MTVSWGNAVGFLFVIALVLAWPTFGASLVIWWILAAKNAKDKIRAIEQREKNAAHLEPLFKNNFAAFFLSLDVPIKYGSYFTSNEAELCGRYIMIYLANNPEEAELFIEGLKKWKTKGSYELAEPVIAAECEISCRQKLHVHLASYRAIEALVANNNLACFSPVNYNEVVQYRMLTELGRPTGRSTYI</sequence>
<gene>
    <name evidence="2" type="ORF">H2LOC_020970</name>
</gene>
<protein>
    <submittedName>
        <fullName evidence="2">Uncharacterized protein</fullName>
    </submittedName>
</protein>
<geneLocation type="plasmid" evidence="2">
    <name>unnamed1</name>
</geneLocation>
<feature type="transmembrane region" description="Helical" evidence="1">
    <location>
        <begin position="12"/>
        <end position="34"/>
    </location>
</feature>
<dbReference type="RefSeq" id="WP_136498144.1">
    <property type="nucleotide sequence ID" value="NZ_CP046053.1"/>
</dbReference>
<name>A0A6B8KLZ3_9HYPH</name>
<organism evidence="2 3">
    <name type="scientific">Methylocystis heyeri</name>
    <dbReference type="NCBI Taxonomy" id="391905"/>
    <lineage>
        <taxon>Bacteria</taxon>
        <taxon>Pseudomonadati</taxon>
        <taxon>Pseudomonadota</taxon>
        <taxon>Alphaproteobacteria</taxon>
        <taxon>Hyphomicrobiales</taxon>
        <taxon>Methylocystaceae</taxon>
        <taxon>Methylocystis</taxon>
    </lineage>
</organism>
<keyword evidence="1" id="KW-0472">Membrane</keyword>
<dbReference type="KEGG" id="mhey:H2LOC_020970"/>
<evidence type="ECO:0000313" key="3">
    <source>
        <dbReference type="Proteomes" id="UP000309061"/>
    </source>
</evidence>
<dbReference type="EMBL" id="CP046053">
    <property type="protein sequence ID" value="QGM48261.1"/>
    <property type="molecule type" value="Genomic_DNA"/>
</dbReference>
<dbReference type="OrthoDB" id="9792653at2"/>
<keyword evidence="1" id="KW-0812">Transmembrane</keyword>
<proteinExistence type="predicted"/>
<evidence type="ECO:0000256" key="1">
    <source>
        <dbReference type="SAM" id="Phobius"/>
    </source>
</evidence>
<dbReference type="AlphaFoldDB" id="A0A6B8KLZ3"/>
<dbReference type="Proteomes" id="UP000309061">
    <property type="component" value="Plasmid unnamed1"/>
</dbReference>
<reference evidence="2 3" key="1">
    <citation type="submission" date="2019-11" db="EMBL/GenBank/DDBJ databases">
        <title>The genome sequence of Methylocystis heyeri.</title>
        <authorList>
            <person name="Oshkin I.Y."/>
            <person name="Miroshnikov K."/>
            <person name="Dedysh S.N."/>
        </authorList>
    </citation>
    <scope>NUCLEOTIDE SEQUENCE [LARGE SCALE GENOMIC DNA]</scope>
    <source>
        <strain evidence="2 3">H2</strain>
        <plasmid evidence="2 3">unnamed1</plasmid>
    </source>
</reference>
<keyword evidence="3" id="KW-1185">Reference proteome</keyword>